<sequence length="94" mass="10360">MSVVKCQLSNVPNLSLSLLVLGIFANNTHPFLAPDDLTFTTHFFYGSANFHIFNNLITVNNPSLTKIVRRNLNLDSITGQKHDVIHAHSAGEVS</sequence>
<gene>
    <name evidence="1" type="ORF">UV02_C0037G0010</name>
</gene>
<name>A0A0G0YW42_9BACT</name>
<reference evidence="1 2" key="1">
    <citation type="journal article" date="2015" name="Nature">
        <title>rRNA introns, odd ribosomes, and small enigmatic genomes across a large radiation of phyla.</title>
        <authorList>
            <person name="Brown C.T."/>
            <person name="Hug L.A."/>
            <person name="Thomas B.C."/>
            <person name="Sharon I."/>
            <person name="Castelle C.J."/>
            <person name="Singh A."/>
            <person name="Wilkins M.J."/>
            <person name="Williams K.H."/>
            <person name="Banfield J.F."/>
        </authorList>
    </citation>
    <scope>NUCLEOTIDE SEQUENCE [LARGE SCALE GENOMIC DNA]</scope>
</reference>
<proteinExistence type="predicted"/>
<protein>
    <submittedName>
        <fullName evidence="1">Uncharacterized protein</fullName>
    </submittedName>
</protein>
<accession>A0A0G0YW42</accession>
<dbReference type="AlphaFoldDB" id="A0A0G0YW42"/>
<comment type="caution">
    <text evidence="1">The sequence shown here is derived from an EMBL/GenBank/DDBJ whole genome shotgun (WGS) entry which is preliminary data.</text>
</comment>
<evidence type="ECO:0000313" key="2">
    <source>
        <dbReference type="Proteomes" id="UP000034516"/>
    </source>
</evidence>
<organism evidence="1 2">
    <name type="scientific">Candidatus Kuenenbacteria bacterium GW2011_GWA2_42_15</name>
    <dbReference type="NCBI Taxonomy" id="1618677"/>
    <lineage>
        <taxon>Bacteria</taxon>
        <taxon>Candidatus Kueneniibacteriota</taxon>
    </lineage>
</organism>
<dbReference type="EMBL" id="LCCW01000037">
    <property type="protein sequence ID" value="KKS40809.1"/>
    <property type="molecule type" value="Genomic_DNA"/>
</dbReference>
<evidence type="ECO:0000313" key="1">
    <source>
        <dbReference type="EMBL" id="KKS40809.1"/>
    </source>
</evidence>
<dbReference type="Proteomes" id="UP000034516">
    <property type="component" value="Unassembled WGS sequence"/>
</dbReference>